<reference evidence="3 4" key="1">
    <citation type="journal article" date="2013" name="PLoS Genet.">
        <title>The genome and development-dependent transcriptomes of Pyronema confluens: a window into fungal evolution.</title>
        <authorList>
            <person name="Traeger S."/>
            <person name="Altegoer F."/>
            <person name="Freitag M."/>
            <person name="Gabaldon T."/>
            <person name="Kempken F."/>
            <person name="Kumar A."/>
            <person name="Marcet-Houben M."/>
            <person name="Poggeler S."/>
            <person name="Stajich J.E."/>
            <person name="Nowrousian M."/>
        </authorList>
    </citation>
    <scope>NUCLEOTIDE SEQUENCE [LARGE SCALE GENOMIC DNA]</scope>
    <source>
        <strain evidence="4">CBS 100304</strain>
        <tissue evidence="3">Vegetative mycelium</tissue>
    </source>
</reference>
<keyword evidence="4" id="KW-1185">Reference proteome</keyword>
<feature type="compositionally biased region" description="Pro residues" evidence="1">
    <location>
        <begin position="265"/>
        <end position="274"/>
    </location>
</feature>
<dbReference type="PANTHER" id="PTHR42088">
    <property type="entry name" value="YALI0F10131P"/>
    <property type="match status" value="1"/>
</dbReference>
<sequence>MSRHLLAVRWYHHRAVRRDAFGSPLSSEDWGTKHLVARDAPAHTCTEGDTSPECELPAGSASKLPMILGALFPILAACIVLFFLHRRHMRRLKAEDATDKTKSMDFGMDLGPASRMHAEKGGDSRSRRQLSMDMDIVASPYLLPQAVGSHDSLARTVHSVDDRYGRPGGPMSPTVAPRTARRDSSTYTRSLRPDDSPDGSRSNMDAGLLAGAQRMPTSTPPPPRGQSNVPQINLPMPPRAKSPAVNEVSAHTRDAYDRHSQEPVAPRPMKPVSPSPFADPVITPSSPPQSSAGIEFRFDETPADNDVPDNKSQHSTLAPAGMDNRRLSMGFRPLPPDGSADESADARASRIRSFYKEYFDNEQSQAPPIPVAPAQYLPQTFATQDYGPGFDDNSIYSVPKPFAEPPTRRAMTPPPRAPPRGMDSRAGSAAGGRYNLHQDPRSYSSASHRPGPRRPIEPPQPLMNLPTPSKLTEDAFNSTHMFAPDMRIVRDGRGNDMHGGLRPYSPSVSAHVPLATSYDDLPMIPSPHMLRNSSTFTSLDFAPPRKFKNEGDVSDAGSVHSSGTGVSALQTQNIRAGAYRVSRIPTDVVPLRDDMTAGLKPTWDMGYGKST</sequence>
<protein>
    <submittedName>
        <fullName evidence="3">Uncharacterized protein</fullName>
    </submittedName>
</protein>
<dbReference type="eggNOG" id="ENOG502REX9">
    <property type="taxonomic scope" value="Eukaryota"/>
</dbReference>
<feature type="compositionally biased region" description="Basic and acidic residues" evidence="1">
    <location>
        <begin position="250"/>
        <end position="261"/>
    </location>
</feature>
<organism evidence="3 4">
    <name type="scientific">Pyronema omphalodes (strain CBS 100304)</name>
    <name type="common">Pyronema confluens</name>
    <dbReference type="NCBI Taxonomy" id="1076935"/>
    <lineage>
        <taxon>Eukaryota</taxon>
        <taxon>Fungi</taxon>
        <taxon>Dikarya</taxon>
        <taxon>Ascomycota</taxon>
        <taxon>Pezizomycotina</taxon>
        <taxon>Pezizomycetes</taxon>
        <taxon>Pezizales</taxon>
        <taxon>Pyronemataceae</taxon>
        <taxon>Pyronema</taxon>
    </lineage>
</organism>
<evidence type="ECO:0000256" key="1">
    <source>
        <dbReference type="SAM" id="MobiDB-lite"/>
    </source>
</evidence>
<evidence type="ECO:0000256" key="2">
    <source>
        <dbReference type="SAM" id="Phobius"/>
    </source>
</evidence>
<dbReference type="Proteomes" id="UP000018144">
    <property type="component" value="Unassembled WGS sequence"/>
</dbReference>
<accession>U4LSI7</accession>
<evidence type="ECO:0000313" key="4">
    <source>
        <dbReference type="Proteomes" id="UP000018144"/>
    </source>
</evidence>
<dbReference type="OMA" id="ETHYEDF"/>
<gene>
    <name evidence="3" type="ORF">PCON_04621</name>
</gene>
<proteinExistence type="predicted"/>
<dbReference type="STRING" id="1076935.U4LSI7"/>
<evidence type="ECO:0000313" key="3">
    <source>
        <dbReference type="EMBL" id="CCX34945.1"/>
    </source>
</evidence>
<keyword evidence="2" id="KW-1133">Transmembrane helix</keyword>
<feature type="transmembrane region" description="Helical" evidence="2">
    <location>
        <begin position="66"/>
        <end position="84"/>
    </location>
</feature>
<keyword evidence="2" id="KW-0472">Membrane</keyword>
<dbReference type="EMBL" id="HF936670">
    <property type="protein sequence ID" value="CCX34945.1"/>
    <property type="molecule type" value="Genomic_DNA"/>
</dbReference>
<dbReference type="OrthoDB" id="5417135at2759"/>
<dbReference type="PANTHER" id="PTHR42088:SF1">
    <property type="entry name" value="YALI0F10131P"/>
    <property type="match status" value="1"/>
</dbReference>
<feature type="region of interest" description="Disordered" evidence="1">
    <location>
        <begin position="160"/>
        <end position="346"/>
    </location>
</feature>
<feature type="region of interest" description="Disordered" evidence="1">
    <location>
        <begin position="382"/>
        <end position="470"/>
    </location>
</feature>
<dbReference type="AlphaFoldDB" id="U4LSI7"/>
<name>U4LSI7_PYROM</name>
<keyword evidence="2" id="KW-0812">Transmembrane</keyword>